<gene>
    <name evidence="4" type="ORF">GCM10009742_24290</name>
</gene>
<proteinExistence type="predicted"/>
<dbReference type="SMART" id="SM00829">
    <property type="entry name" value="PKS_ER"/>
    <property type="match status" value="1"/>
</dbReference>
<evidence type="ECO:0000313" key="4">
    <source>
        <dbReference type="EMBL" id="GAA1579170.1"/>
    </source>
</evidence>
<dbReference type="Gene3D" id="3.40.50.720">
    <property type="entry name" value="NAD(P)-binding Rossmann-like Domain"/>
    <property type="match status" value="1"/>
</dbReference>
<organism evidence="4 5">
    <name type="scientific">Kribbella karoonensis</name>
    <dbReference type="NCBI Taxonomy" id="324851"/>
    <lineage>
        <taxon>Bacteria</taxon>
        <taxon>Bacillati</taxon>
        <taxon>Actinomycetota</taxon>
        <taxon>Actinomycetes</taxon>
        <taxon>Propionibacteriales</taxon>
        <taxon>Kribbellaceae</taxon>
        <taxon>Kribbella</taxon>
    </lineage>
</organism>
<dbReference type="PANTHER" id="PTHR48106">
    <property type="entry name" value="QUINONE OXIDOREDUCTASE PIG3-RELATED"/>
    <property type="match status" value="1"/>
</dbReference>
<dbReference type="InterPro" id="IPR011032">
    <property type="entry name" value="GroES-like_sf"/>
</dbReference>
<evidence type="ECO:0000256" key="2">
    <source>
        <dbReference type="ARBA" id="ARBA00023002"/>
    </source>
</evidence>
<dbReference type="Pfam" id="PF08240">
    <property type="entry name" value="ADH_N"/>
    <property type="match status" value="1"/>
</dbReference>
<name>A0ABN2DKD1_9ACTN</name>
<keyword evidence="2" id="KW-0560">Oxidoreductase</keyword>
<evidence type="ECO:0000256" key="1">
    <source>
        <dbReference type="ARBA" id="ARBA00022857"/>
    </source>
</evidence>
<dbReference type="Gene3D" id="3.90.180.10">
    <property type="entry name" value="Medium-chain alcohol dehydrogenases, catalytic domain"/>
    <property type="match status" value="1"/>
</dbReference>
<dbReference type="RefSeq" id="WP_344190191.1">
    <property type="nucleotide sequence ID" value="NZ_BAAAND010000004.1"/>
</dbReference>
<protein>
    <submittedName>
        <fullName evidence="4">Zinc-binding dehydrogenase</fullName>
    </submittedName>
</protein>
<keyword evidence="1" id="KW-0521">NADP</keyword>
<keyword evidence="5" id="KW-1185">Reference proteome</keyword>
<evidence type="ECO:0000259" key="3">
    <source>
        <dbReference type="SMART" id="SM00829"/>
    </source>
</evidence>
<evidence type="ECO:0000313" key="5">
    <source>
        <dbReference type="Proteomes" id="UP001500190"/>
    </source>
</evidence>
<dbReference type="InterPro" id="IPR013154">
    <property type="entry name" value="ADH-like_N"/>
</dbReference>
<reference evidence="4 5" key="1">
    <citation type="journal article" date="2019" name="Int. J. Syst. Evol. Microbiol.">
        <title>The Global Catalogue of Microorganisms (GCM) 10K type strain sequencing project: providing services to taxonomists for standard genome sequencing and annotation.</title>
        <authorList>
            <consortium name="The Broad Institute Genomics Platform"/>
            <consortium name="The Broad Institute Genome Sequencing Center for Infectious Disease"/>
            <person name="Wu L."/>
            <person name="Ma J."/>
        </authorList>
    </citation>
    <scope>NUCLEOTIDE SEQUENCE [LARGE SCALE GENOMIC DNA]</scope>
    <source>
        <strain evidence="4 5">JCM 14304</strain>
    </source>
</reference>
<accession>A0ABN2DKD1</accession>
<dbReference type="InterPro" id="IPR036291">
    <property type="entry name" value="NAD(P)-bd_dom_sf"/>
</dbReference>
<dbReference type="Proteomes" id="UP001500190">
    <property type="component" value="Unassembled WGS sequence"/>
</dbReference>
<sequence length="316" mass="32486">MRAVRVREFGGPEVLEVVELARPEAGVGEVVVGVEAAEVLFLDTQLRSGWGREYFALEPPFVPGAGVAGVVRSVGAGVDADWVGKRVIAGTGGVGTYNGGGYAEQAAVPATEVFAVPDGVELGVALAALHDGSTALAQLERGGAVPGERALVTAAAGSLGSWLIPWLSATGTTVVAAARGEAKLQRAKELGAHEVVDYSQTDWADGLEVDVVFDGTGGAIGRAAYGITRAGGRFLGYGAASGDFTAPAEARDDVTLVGIFQPDPGEWQELTRRALDHLAQHRIAPTVGQTFPLSEATAAHAAIEARRTVGKTLLLP</sequence>
<dbReference type="SUPFAM" id="SSF50129">
    <property type="entry name" value="GroES-like"/>
    <property type="match status" value="1"/>
</dbReference>
<dbReference type="EMBL" id="BAAAND010000004">
    <property type="protein sequence ID" value="GAA1579170.1"/>
    <property type="molecule type" value="Genomic_DNA"/>
</dbReference>
<dbReference type="InterPro" id="IPR020843">
    <property type="entry name" value="ER"/>
</dbReference>
<comment type="caution">
    <text evidence="4">The sequence shown here is derived from an EMBL/GenBank/DDBJ whole genome shotgun (WGS) entry which is preliminary data.</text>
</comment>
<dbReference type="Pfam" id="PF13602">
    <property type="entry name" value="ADH_zinc_N_2"/>
    <property type="match status" value="1"/>
</dbReference>
<dbReference type="SUPFAM" id="SSF51735">
    <property type="entry name" value="NAD(P)-binding Rossmann-fold domains"/>
    <property type="match status" value="1"/>
</dbReference>
<feature type="domain" description="Enoyl reductase (ER)" evidence="3">
    <location>
        <begin position="10"/>
        <end position="314"/>
    </location>
</feature>